<dbReference type="Proteomes" id="UP000289152">
    <property type="component" value="Unassembled WGS sequence"/>
</dbReference>
<comment type="caution">
    <text evidence="2">The sequence shown here is derived from an EMBL/GenBank/DDBJ whole genome shotgun (WGS) entry which is preliminary data.</text>
</comment>
<dbReference type="InParanoid" id="A0A4Q1BLA2"/>
<keyword evidence="1" id="KW-0732">Signal</keyword>
<dbReference type="OrthoDB" id="2566935at2759"/>
<dbReference type="AlphaFoldDB" id="A0A4Q1BLA2"/>
<reference evidence="2 3" key="1">
    <citation type="submission" date="2016-06" db="EMBL/GenBank/DDBJ databases">
        <title>Evolution of pathogenesis and genome organization in the Tremellales.</title>
        <authorList>
            <person name="Cuomo C."/>
            <person name="Litvintseva A."/>
            <person name="Heitman J."/>
            <person name="Chen Y."/>
            <person name="Sun S."/>
            <person name="Springer D."/>
            <person name="Dromer F."/>
            <person name="Young S."/>
            <person name="Zeng Q."/>
            <person name="Chapman S."/>
            <person name="Gujja S."/>
            <person name="Saif S."/>
            <person name="Birren B."/>
        </authorList>
    </citation>
    <scope>NUCLEOTIDE SEQUENCE [LARGE SCALE GENOMIC DNA]</scope>
    <source>
        <strain evidence="2 3">ATCC 28783</strain>
    </source>
</reference>
<sequence>MSRIIILFLTLLLSLSSTLGAPYGGTRHRPVQWLTNFGGRIKADIEMTLAYKGGNGYGWEIFYIPQWQGQADYHPVDIVTNTTSNSITWRTPPYSTYPAGTTFILGVTDGSNNLSADWYDLTGLLKFEP</sequence>
<evidence type="ECO:0000313" key="3">
    <source>
        <dbReference type="Proteomes" id="UP000289152"/>
    </source>
</evidence>
<keyword evidence="3" id="KW-1185">Reference proteome</keyword>
<organism evidence="2 3">
    <name type="scientific">Tremella mesenterica</name>
    <name type="common">Jelly fungus</name>
    <dbReference type="NCBI Taxonomy" id="5217"/>
    <lineage>
        <taxon>Eukaryota</taxon>
        <taxon>Fungi</taxon>
        <taxon>Dikarya</taxon>
        <taxon>Basidiomycota</taxon>
        <taxon>Agaricomycotina</taxon>
        <taxon>Tremellomycetes</taxon>
        <taxon>Tremellales</taxon>
        <taxon>Tremellaceae</taxon>
        <taxon>Tremella</taxon>
    </lineage>
</organism>
<gene>
    <name evidence="2" type="ORF">M231_04204</name>
</gene>
<dbReference type="EMBL" id="SDIL01000046">
    <property type="protein sequence ID" value="RXK38571.1"/>
    <property type="molecule type" value="Genomic_DNA"/>
</dbReference>
<name>A0A4Q1BLA2_TREME</name>
<protein>
    <submittedName>
        <fullName evidence="2">Uncharacterized protein</fullName>
    </submittedName>
</protein>
<feature type="chain" id="PRO_5020989586" evidence="1">
    <location>
        <begin position="21"/>
        <end position="129"/>
    </location>
</feature>
<proteinExistence type="predicted"/>
<evidence type="ECO:0000313" key="2">
    <source>
        <dbReference type="EMBL" id="RXK38571.1"/>
    </source>
</evidence>
<accession>A0A4Q1BLA2</accession>
<feature type="signal peptide" evidence="1">
    <location>
        <begin position="1"/>
        <end position="20"/>
    </location>
</feature>
<evidence type="ECO:0000256" key="1">
    <source>
        <dbReference type="SAM" id="SignalP"/>
    </source>
</evidence>